<name>A0A7W6EBD2_9HYPH</name>
<keyword evidence="1" id="KW-0647">Proteasome</keyword>
<protein>
    <submittedName>
        <fullName evidence="1">Putative proteasome-type protease</fullName>
    </submittedName>
</protein>
<accession>A0A7W6EBD2</accession>
<dbReference type="RefSeq" id="WP_183199748.1">
    <property type="nucleotide sequence ID" value="NZ_JACIEK010000004.1"/>
</dbReference>
<proteinExistence type="predicted"/>
<organism evidence="1 2">
    <name type="scientific">Aureimonas pseudogalii</name>
    <dbReference type="NCBI Taxonomy" id="1744844"/>
    <lineage>
        <taxon>Bacteria</taxon>
        <taxon>Pseudomonadati</taxon>
        <taxon>Pseudomonadota</taxon>
        <taxon>Alphaproteobacteria</taxon>
        <taxon>Hyphomicrobiales</taxon>
        <taxon>Aurantimonadaceae</taxon>
        <taxon>Aureimonas</taxon>
    </lineage>
</organism>
<keyword evidence="1" id="KW-0645">Protease</keyword>
<dbReference type="PIRSF" id="PIRSF009120">
    <property type="entry name" value="UCP009120_prtse"/>
    <property type="match status" value="1"/>
</dbReference>
<dbReference type="Pfam" id="PF00227">
    <property type="entry name" value="Proteasome"/>
    <property type="match status" value="1"/>
</dbReference>
<comment type="caution">
    <text evidence="1">The sequence shown here is derived from an EMBL/GenBank/DDBJ whole genome shotgun (WGS) entry which is preliminary data.</text>
</comment>
<dbReference type="SUPFAM" id="SSF56235">
    <property type="entry name" value="N-terminal nucleophile aminohydrolases (Ntn hydrolases)"/>
    <property type="match status" value="1"/>
</dbReference>
<dbReference type="GO" id="GO:0051603">
    <property type="term" value="P:proteolysis involved in protein catabolic process"/>
    <property type="evidence" value="ECO:0007669"/>
    <property type="project" value="InterPro"/>
</dbReference>
<dbReference type="AlphaFoldDB" id="A0A7W6EBD2"/>
<dbReference type="InterPro" id="IPR001353">
    <property type="entry name" value="Proteasome_sua/b"/>
</dbReference>
<evidence type="ECO:0000313" key="2">
    <source>
        <dbReference type="Proteomes" id="UP000542776"/>
    </source>
</evidence>
<dbReference type="GO" id="GO:0005839">
    <property type="term" value="C:proteasome core complex"/>
    <property type="evidence" value="ECO:0007669"/>
    <property type="project" value="InterPro"/>
</dbReference>
<reference evidence="1 2" key="1">
    <citation type="submission" date="2020-08" db="EMBL/GenBank/DDBJ databases">
        <title>Genomic Encyclopedia of Type Strains, Phase IV (KMG-IV): sequencing the most valuable type-strain genomes for metagenomic binning, comparative biology and taxonomic classification.</title>
        <authorList>
            <person name="Goeker M."/>
        </authorList>
    </citation>
    <scope>NUCLEOTIDE SEQUENCE [LARGE SCALE GENOMIC DNA]</scope>
    <source>
        <strain evidence="1 2">DSM 102238</strain>
    </source>
</reference>
<dbReference type="InterPro" id="IPR029055">
    <property type="entry name" value="Ntn_hydrolases_N"/>
</dbReference>
<dbReference type="InterPro" id="IPR016545">
    <property type="entry name" value="UCP009120_prtse"/>
</dbReference>
<evidence type="ECO:0000313" key="1">
    <source>
        <dbReference type="EMBL" id="MBB3998215.1"/>
    </source>
</evidence>
<dbReference type="Proteomes" id="UP000542776">
    <property type="component" value="Unassembled WGS sequence"/>
</dbReference>
<dbReference type="GO" id="GO:0008233">
    <property type="term" value="F:peptidase activity"/>
    <property type="evidence" value="ECO:0007669"/>
    <property type="project" value="UniProtKB-KW"/>
</dbReference>
<keyword evidence="2" id="KW-1185">Reference proteome</keyword>
<dbReference type="CDD" id="cd03765">
    <property type="entry name" value="proteasome_beta_bacterial"/>
    <property type="match status" value="1"/>
</dbReference>
<dbReference type="Gene3D" id="3.60.20.10">
    <property type="entry name" value="Glutamine Phosphoribosylpyrophosphate, subunit 1, domain 1"/>
    <property type="match status" value="1"/>
</dbReference>
<keyword evidence="1" id="KW-0378">Hydrolase</keyword>
<gene>
    <name evidence="1" type="ORF">GGR04_002054</name>
</gene>
<sequence length="246" mass="27188">MTYCVGLLLDRGLVFMSDTRTNAGIDNISVVTKLRTWSVPGDRFLCLMSAGNLATTQSTVSLLEERGLAPAERKPSLLSQPSMFQTAKLIGETLKEVISYTAEAGQEASSRFSGSFILGGQIKGGRPRLFMIYPEGNFIEAGPDNPFFQIGEHKYGRPILVRTYGPNMSLEDAAKLLLVSFDSTIKSNLSVGLPIDLQVYETDSLVAGYRQRFDERHPYYRQISEGWSDSLKTAFDRLPPFVPDAA</sequence>
<dbReference type="EMBL" id="JACIEK010000004">
    <property type="protein sequence ID" value="MBB3998215.1"/>
    <property type="molecule type" value="Genomic_DNA"/>
</dbReference>